<proteinExistence type="predicted"/>
<sequence>MDRRPPECRTAFFCFPFLPIPMEDIPKRPKPEPGRSKKAGRRRPREGAWIASSPAAGAACLAEAPALSPGAVICGVGSAFLPGPVR</sequence>
<reference evidence="2 3" key="1">
    <citation type="submission" date="2017-05" db="EMBL/GenBank/DDBJ databases">
        <title>Functional genome analysis of Paenibacillus pasadenensis strain R16: insights on endophytic life style and antifungal activity.</title>
        <authorList>
            <person name="Passera A."/>
            <person name="Marcolungo L."/>
            <person name="Casati P."/>
            <person name="Brasca M."/>
            <person name="Quaglino F."/>
            <person name="Delledonne M."/>
        </authorList>
    </citation>
    <scope>NUCLEOTIDE SEQUENCE [LARGE SCALE GENOMIC DNA]</scope>
    <source>
        <strain evidence="2 3">R16</strain>
    </source>
</reference>
<keyword evidence="3" id="KW-1185">Reference proteome</keyword>
<protein>
    <submittedName>
        <fullName evidence="2">Uncharacterized protein</fullName>
    </submittedName>
</protein>
<organism evidence="2 3">
    <name type="scientific">Paenibacillus pasadenensis</name>
    <dbReference type="NCBI Taxonomy" id="217090"/>
    <lineage>
        <taxon>Bacteria</taxon>
        <taxon>Bacillati</taxon>
        <taxon>Bacillota</taxon>
        <taxon>Bacilli</taxon>
        <taxon>Bacillales</taxon>
        <taxon>Paenibacillaceae</taxon>
        <taxon>Paenibacillus</taxon>
    </lineage>
</organism>
<evidence type="ECO:0000313" key="2">
    <source>
        <dbReference type="EMBL" id="PLT45585.1"/>
    </source>
</evidence>
<name>A0A2N5N5I2_9BACL</name>
<dbReference type="AlphaFoldDB" id="A0A2N5N5I2"/>
<dbReference type="Proteomes" id="UP000234789">
    <property type="component" value="Unassembled WGS sequence"/>
</dbReference>
<feature type="region of interest" description="Disordered" evidence="1">
    <location>
        <begin position="20"/>
        <end position="50"/>
    </location>
</feature>
<feature type="compositionally biased region" description="Basic and acidic residues" evidence="1">
    <location>
        <begin position="24"/>
        <end position="35"/>
    </location>
</feature>
<gene>
    <name evidence="2" type="ORF">B8V81_4016</name>
</gene>
<dbReference type="EMBL" id="NFEZ01000004">
    <property type="protein sequence ID" value="PLT45585.1"/>
    <property type="molecule type" value="Genomic_DNA"/>
</dbReference>
<accession>A0A2N5N5I2</accession>
<evidence type="ECO:0000313" key="3">
    <source>
        <dbReference type="Proteomes" id="UP000234789"/>
    </source>
</evidence>
<evidence type="ECO:0000256" key="1">
    <source>
        <dbReference type="SAM" id="MobiDB-lite"/>
    </source>
</evidence>
<comment type="caution">
    <text evidence="2">The sequence shown here is derived from an EMBL/GenBank/DDBJ whole genome shotgun (WGS) entry which is preliminary data.</text>
</comment>